<feature type="compositionally biased region" description="Basic and acidic residues" evidence="2">
    <location>
        <begin position="33"/>
        <end position="49"/>
    </location>
</feature>
<keyword evidence="1" id="KW-0175">Coiled coil</keyword>
<feature type="region of interest" description="Disordered" evidence="2">
    <location>
        <begin position="22"/>
        <end position="56"/>
    </location>
</feature>
<dbReference type="Proteomes" id="UP000187209">
    <property type="component" value="Unassembled WGS sequence"/>
</dbReference>
<name>A0A1R2AML4_9CILI</name>
<dbReference type="EMBL" id="MPUH01001955">
    <property type="protein sequence ID" value="OMJ65757.1"/>
    <property type="molecule type" value="Genomic_DNA"/>
</dbReference>
<evidence type="ECO:0000256" key="2">
    <source>
        <dbReference type="SAM" id="MobiDB-lite"/>
    </source>
</evidence>
<organism evidence="3 4">
    <name type="scientific">Stentor coeruleus</name>
    <dbReference type="NCBI Taxonomy" id="5963"/>
    <lineage>
        <taxon>Eukaryota</taxon>
        <taxon>Sar</taxon>
        <taxon>Alveolata</taxon>
        <taxon>Ciliophora</taxon>
        <taxon>Postciliodesmatophora</taxon>
        <taxon>Heterotrichea</taxon>
        <taxon>Heterotrichida</taxon>
        <taxon>Stentoridae</taxon>
        <taxon>Stentor</taxon>
    </lineage>
</organism>
<reference evidence="3 4" key="1">
    <citation type="submission" date="2016-11" db="EMBL/GenBank/DDBJ databases">
        <title>The macronuclear genome of Stentor coeruleus: a giant cell with tiny introns.</title>
        <authorList>
            <person name="Slabodnick M."/>
            <person name="Ruby J.G."/>
            <person name="Reiff S.B."/>
            <person name="Swart E.C."/>
            <person name="Gosai S."/>
            <person name="Prabakaran S."/>
            <person name="Witkowska E."/>
            <person name="Larue G.E."/>
            <person name="Fisher S."/>
            <person name="Freeman R.M."/>
            <person name="Gunawardena J."/>
            <person name="Chu W."/>
            <person name="Stover N.A."/>
            <person name="Gregory B.D."/>
            <person name="Nowacki M."/>
            <person name="Derisi J."/>
            <person name="Roy S.W."/>
            <person name="Marshall W.F."/>
            <person name="Sood P."/>
        </authorList>
    </citation>
    <scope>NUCLEOTIDE SEQUENCE [LARGE SCALE GENOMIC DNA]</scope>
    <source>
        <strain evidence="3">WM001</strain>
    </source>
</reference>
<evidence type="ECO:0000256" key="1">
    <source>
        <dbReference type="SAM" id="Coils"/>
    </source>
</evidence>
<proteinExistence type="predicted"/>
<feature type="coiled-coil region" evidence="1">
    <location>
        <begin position="224"/>
        <end position="354"/>
    </location>
</feature>
<accession>A0A1R2AML4</accession>
<evidence type="ECO:0000313" key="4">
    <source>
        <dbReference type="Proteomes" id="UP000187209"/>
    </source>
</evidence>
<sequence>MEIQVDRKFKKSVEPGHKSIKVFANGLSNRPKRPQDHRVFSRQESDKNLSPDSKPQINPLYTLKEFSNVLGSKLSLSLPSDSLESISAFLSKKMNNIISCTLQDLHEGVRVLLESITNFEKFNQKTCTLTLGSCEFLLKINGKDLPMMPKSQISSFLSRDWDKIVPGTKKYTEFPSSIIDMCRNYEESMLEAYAEIQEPEIVINNCKKISYQSQLAIKMQLEMLKKSENDQKKLKTQLEWEKTELKVLRAMVKQKKNDMQSEIENLKTKRLAMAHESVKAEKEIDKVNKKQETIQKALEKMMRFFEELDEESRKNAEFVEVRNNDKDFSVVEEIETLEEQLKKLDGMLRRCRNEEVDQINTQIYRIKTKISSLKSISAINDVTSMRKNTKNAMNNLNRVYSIDDIKKRTPIKRYTAMLNSPIMNNDGKIFPSSTKEFGAFKSYNSTTKIDRYTLEDCEFEDSGNLDYENTRPFDDKNAFSPKNIGNKFENLRLNMSKINPLLDLKIHKSYDFSTAQSSDVRENDIKLEDIEKIRSNAVEKEIEFDLKLKELKVQKIKIQEERGRLLSKIHNLRQYLQECCEEISLAS</sequence>
<gene>
    <name evidence="3" type="ORF">SteCoe_37663</name>
</gene>
<comment type="caution">
    <text evidence="3">The sequence shown here is derived from an EMBL/GenBank/DDBJ whole genome shotgun (WGS) entry which is preliminary data.</text>
</comment>
<keyword evidence="4" id="KW-1185">Reference proteome</keyword>
<dbReference type="AlphaFoldDB" id="A0A1R2AML4"/>
<protein>
    <submittedName>
        <fullName evidence="3">Uncharacterized protein</fullName>
    </submittedName>
</protein>
<evidence type="ECO:0000313" key="3">
    <source>
        <dbReference type="EMBL" id="OMJ65757.1"/>
    </source>
</evidence>